<dbReference type="Pfam" id="PF00126">
    <property type="entry name" value="HTH_1"/>
    <property type="match status" value="1"/>
</dbReference>
<keyword evidence="2" id="KW-0805">Transcription regulation</keyword>
<evidence type="ECO:0000259" key="5">
    <source>
        <dbReference type="PROSITE" id="PS50931"/>
    </source>
</evidence>
<evidence type="ECO:0000313" key="6">
    <source>
        <dbReference type="EMBL" id="EZP27870.1"/>
    </source>
</evidence>
<dbReference type="eggNOG" id="COG0583">
    <property type="taxonomic scope" value="Bacteria"/>
</dbReference>
<accession>A0A031FW74</accession>
<dbReference type="Gene3D" id="3.40.190.10">
    <property type="entry name" value="Periplasmic binding protein-like II"/>
    <property type="match status" value="2"/>
</dbReference>
<protein>
    <submittedName>
        <fullName evidence="6">LysR substrate-binding protein</fullName>
    </submittedName>
</protein>
<dbReference type="OrthoDB" id="3636008at2"/>
<dbReference type="GO" id="GO:0003677">
    <property type="term" value="F:DNA binding"/>
    <property type="evidence" value="ECO:0007669"/>
    <property type="project" value="UniProtKB-KW"/>
</dbReference>
<dbReference type="PANTHER" id="PTHR30346:SF28">
    <property type="entry name" value="HTH-TYPE TRANSCRIPTIONAL REGULATOR CYNR"/>
    <property type="match status" value="1"/>
</dbReference>
<evidence type="ECO:0000313" key="7">
    <source>
        <dbReference type="Proteomes" id="UP000024001"/>
    </source>
</evidence>
<evidence type="ECO:0000256" key="4">
    <source>
        <dbReference type="ARBA" id="ARBA00023163"/>
    </source>
</evidence>
<dbReference type="PROSITE" id="PS50931">
    <property type="entry name" value="HTH_LYSR"/>
    <property type="match status" value="1"/>
</dbReference>
<dbReference type="PATRIC" id="fig|273677.3.peg.1847"/>
<organism evidence="6 7">
    <name type="scientific">Microbacterium oleivorans</name>
    <dbReference type="NCBI Taxonomy" id="273677"/>
    <lineage>
        <taxon>Bacteria</taxon>
        <taxon>Bacillati</taxon>
        <taxon>Actinomycetota</taxon>
        <taxon>Actinomycetes</taxon>
        <taxon>Micrococcales</taxon>
        <taxon>Microbacteriaceae</taxon>
        <taxon>Microbacterium</taxon>
    </lineage>
</organism>
<keyword evidence="7" id="KW-1185">Reference proteome</keyword>
<gene>
    <name evidence="6" type="ORF">BW34_01863</name>
</gene>
<reference evidence="6 7" key="1">
    <citation type="submission" date="2014-03" db="EMBL/GenBank/DDBJ databases">
        <title>Draft Genome Sequences of 13 Willow Endophytes.</title>
        <authorList>
            <person name="Gan H.Y."/>
            <person name="Gan H.M."/>
            <person name="Savka M.A."/>
            <person name="Hudson A.O."/>
        </authorList>
    </citation>
    <scope>NUCLEOTIDE SEQUENCE [LARGE SCALE GENOMIC DNA]</scope>
    <source>
        <strain evidence="6 7">RIT293</strain>
    </source>
</reference>
<comment type="similarity">
    <text evidence="1">Belongs to the LysR transcriptional regulatory family.</text>
</comment>
<dbReference type="PRINTS" id="PR00039">
    <property type="entry name" value="HTHLYSR"/>
</dbReference>
<evidence type="ECO:0000256" key="3">
    <source>
        <dbReference type="ARBA" id="ARBA00023125"/>
    </source>
</evidence>
<dbReference type="InterPro" id="IPR000847">
    <property type="entry name" value="LysR_HTH_N"/>
</dbReference>
<dbReference type="InterPro" id="IPR005119">
    <property type="entry name" value="LysR_subst-bd"/>
</dbReference>
<dbReference type="Gene3D" id="1.10.10.10">
    <property type="entry name" value="Winged helix-like DNA-binding domain superfamily/Winged helix DNA-binding domain"/>
    <property type="match status" value="1"/>
</dbReference>
<dbReference type="GO" id="GO:0032993">
    <property type="term" value="C:protein-DNA complex"/>
    <property type="evidence" value="ECO:0007669"/>
    <property type="project" value="TreeGrafter"/>
</dbReference>
<proteinExistence type="inferred from homology"/>
<dbReference type="GO" id="GO:0003700">
    <property type="term" value="F:DNA-binding transcription factor activity"/>
    <property type="evidence" value="ECO:0007669"/>
    <property type="project" value="InterPro"/>
</dbReference>
<sequence>MSRDRLADLLPHLPLLDALGEDEHVTRAAETLGVPQPTVSRALRQLESRLGVTLVIPDGRGIRLTEAARRMLPAVRVSLRAAQDALDSLDGSRSTVGLAFQNSLGEHLVPRLVRRLREERPDIRIELWQGARDACLAELDSGRTDLAIVSGAAATHPAHQSVHLYDEPLVVVVPADHRLATAKRITLADVFGETHVTLKPGYGLRRTLEQLFAAEGVALDIAFEGDDIRTLHGLVAAGLGIAVGPEVPHPLDGCVQRPIDDPRAARDMGVVFRPGARPTVLDDVIAVLVDLTRP</sequence>
<comment type="caution">
    <text evidence="6">The sequence shown here is derived from an EMBL/GenBank/DDBJ whole genome shotgun (WGS) entry which is preliminary data.</text>
</comment>
<dbReference type="Pfam" id="PF03466">
    <property type="entry name" value="LysR_substrate"/>
    <property type="match status" value="1"/>
</dbReference>
<keyword evidence="3" id="KW-0238">DNA-binding</keyword>
<dbReference type="SUPFAM" id="SSF53850">
    <property type="entry name" value="Periplasmic binding protein-like II"/>
    <property type="match status" value="1"/>
</dbReference>
<dbReference type="Proteomes" id="UP000024001">
    <property type="component" value="Unassembled WGS sequence"/>
</dbReference>
<dbReference type="InterPro" id="IPR036388">
    <property type="entry name" value="WH-like_DNA-bd_sf"/>
</dbReference>
<evidence type="ECO:0000256" key="1">
    <source>
        <dbReference type="ARBA" id="ARBA00009437"/>
    </source>
</evidence>
<dbReference type="EMBL" id="JFYO01000005">
    <property type="protein sequence ID" value="EZP27870.1"/>
    <property type="molecule type" value="Genomic_DNA"/>
</dbReference>
<evidence type="ECO:0000256" key="2">
    <source>
        <dbReference type="ARBA" id="ARBA00023015"/>
    </source>
</evidence>
<name>A0A031FW74_9MICO</name>
<feature type="domain" description="HTH lysR-type" evidence="5">
    <location>
        <begin position="8"/>
        <end position="65"/>
    </location>
</feature>
<dbReference type="AlphaFoldDB" id="A0A031FW74"/>
<keyword evidence="4" id="KW-0804">Transcription</keyword>
<dbReference type="PANTHER" id="PTHR30346">
    <property type="entry name" value="TRANSCRIPTIONAL DUAL REGULATOR HCAR-RELATED"/>
    <property type="match status" value="1"/>
</dbReference>
<dbReference type="InterPro" id="IPR036390">
    <property type="entry name" value="WH_DNA-bd_sf"/>
</dbReference>
<dbReference type="SUPFAM" id="SSF46785">
    <property type="entry name" value="Winged helix' DNA-binding domain"/>
    <property type="match status" value="1"/>
</dbReference>
<dbReference type="RefSeq" id="WP_036311585.1">
    <property type="nucleotide sequence ID" value="NZ_JFYO01000005.1"/>
</dbReference>